<name>A0A0R3U5C3_MESCO</name>
<feature type="region of interest" description="Disordered" evidence="1">
    <location>
        <begin position="128"/>
        <end position="148"/>
    </location>
</feature>
<accession>A0A0R3U5C3</accession>
<evidence type="ECO:0000313" key="4">
    <source>
        <dbReference type="WBParaSite" id="MCU_007349-RA"/>
    </source>
</evidence>
<dbReference type="WBParaSite" id="MCU_007349-RA">
    <property type="protein sequence ID" value="MCU_007349-RA"/>
    <property type="gene ID" value="MCU_007349"/>
</dbReference>
<dbReference type="EMBL" id="UXSR01000276">
    <property type="protein sequence ID" value="VDD75913.1"/>
    <property type="molecule type" value="Genomic_DNA"/>
</dbReference>
<dbReference type="Proteomes" id="UP000267029">
    <property type="component" value="Unassembled WGS sequence"/>
</dbReference>
<evidence type="ECO:0000313" key="3">
    <source>
        <dbReference type="Proteomes" id="UP000267029"/>
    </source>
</evidence>
<reference evidence="4" key="2">
    <citation type="submission" date="2019-11" db="UniProtKB">
        <authorList>
            <consortium name="WormBaseParasite"/>
        </authorList>
    </citation>
    <scope>IDENTIFICATION</scope>
</reference>
<dbReference type="AlphaFoldDB" id="A0A0R3U5C3"/>
<evidence type="ECO:0000256" key="1">
    <source>
        <dbReference type="SAM" id="MobiDB-lite"/>
    </source>
</evidence>
<sequence>MLQDRANPGRPPRGATSSKLNDRRVRSALVRYRDESLRELLDFSAEDLTADLKKVREDTQWEHCSYSPLIARAVKFKNRSERQRLEVIQLALDRQLERRLRCIELDRIGLTDWWLKVTVRPRTANVPPQRLVSRSQRPGQGIRDLGKL</sequence>
<evidence type="ECO:0000313" key="2">
    <source>
        <dbReference type="EMBL" id="VDD75913.1"/>
    </source>
</evidence>
<protein>
    <submittedName>
        <fullName evidence="4">Transposase</fullName>
    </submittedName>
</protein>
<proteinExistence type="predicted"/>
<gene>
    <name evidence="2" type="ORF">MCOS_LOCUS1916</name>
</gene>
<keyword evidence="3" id="KW-1185">Reference proteome</keyword>
<reference evidence="2 3" key="1">
    <citation type="submission" date="2018-10" db="EMBL/GenBank/DDBJ databases">
        <authorList>
            <consortium name="Pathogen Informatics"/>
        </authorList>
    </citation>
    <scope>NUCLEOTIDE SEQUENCE [LARGE SCALE GENOMIC DNA]</scope>
</reference>
<feature type="region of interest" description="Disordered" evidence="1">
    <location>
        <begin position="1"/>
        <end position="20"/>
    </location>
</feature>
<organism evidence="2 3">
    <name type="scientific">Mesocestoides corti</name>
    <name type="common">Flatworm</name>
    <dbReference type="NCBI Taxonomy" id="53468"/>
    <lineage>
        <taxon>Eukaryota</taxon>
        <taxon>Metazoa</taxon>
        <taxon>Spiralia</taxon>
        <taxon>Lophotrochozoa</taxon>
        <taxon>Platyhelminthes</taxon>
        <taxon>Cestoda</taxon>
        <taxon>Eucestoda</taxon>
        <taxon>Cyclophyllidea</taxon>
        <taxon>Mesocestoididae</taxon>
        <taxon>Mesocestoides</taxon>
    </lineage>
</organism>